<comment type="caution">
    <text evidence="2">The sequence shown here is derived from an EMBL/GenBank/DDBJ whole genome shotgun (WGS) entry which is preliminary data.</text>
</comment>
<reference evidence="2 3" key="1">
    <citation type="journal article" date="2021" name="Plant Biotechnol. J.">
        <title>Multi-omics assisted identification of the key and species-specific regulatory components of drought-tolerant mechanisms in Gossypium stocksii.</title>
        <authorList>
            <person name="Yu D."/>
            <person name="Ke L."/>
            <person name="Zhang D."/>
            <person name="Wu Y."/>
            <person name="Sun Y."/>
            <person name="Mei J."/>
            <person name="Sun J."/>
            <person name="Sun Y."/>
        </authorList>
    </citation>
    <scope>NUCLEOTIDE SEQUENCE [LARGE SCALE GENOMIC DNA]</scope>
    <source>
        <strain evidence="3">cv. E1</strain>
        <tissue evidence="2">Leaf</tissue>
    </source>
</reference>
<keyword evidence="3" id="KW-1185">Reference proteome</keyword>
<organism evidence="2 3">
    <name type="scientific">Gossypium stocksii</name>
    <dbReference type="NCBI Taxonomy" id="47602"/>
    <lineage>
        <taxon>Eukaryota</taxon>
        <taxon>Viridiplantae</taxon>
        <taxon>Streptophyta</taxon>
        <taxon>Embryophyta</taxon>
        <taxon>Tracheophyta</taxon>
        <taxon>Spermatophyta</taxon>
        <taxon>Magnoliopsida</taxon>
        <taxon>eudicotyledons</taxon>
        <taxon>Gunneridae</taxon>
        <taxon>Pentapetalae</taxon>
        <taxon>rosids</taxon>
        <taxon>malvids</taxon>
        <taxon>Malvales</taxon>
        <taxon>Malvaceae</taxon>
        <taxon>Malvoideae</taxon>
        <taxon>Gossypium</taxon>
    </lineage>
</organism>
<dbReference type="PANTHER" id="PTHR47481:SF10">
    <property type="entry name" value="COPIA-LIKE POLYPROTEIN_RETROTRANSPOSON"/>
    <property type="match status" value="1"/>
</dbReference>
<name>A0A9D3UAU9_9ROSI</name>
<protein>
    <recommendedName>
        <fullName evidence="4">Retrotransposon Copia-like N-terminal domain-containing protein</fullName>
    </recommendedName>
</protein>
<dbReference type="PANTHER" id="PTHR47481">
    <property type="match status" value="1"/>
</dbReference>
<accession>A0A9D3UAU9</accession>
<dbReference type="EMBL" id="JAIQCV010000013">
    <property type="protein sequence ID" value="KAH1033029.1"/>
    <property type="molecule type" value="Genomic_DNA"/>
</dbReference>
<evidence type="ECO:0008006" key="4">
    <source>
        <dbReference type="Google" id="ProtNLM"/>
    </source>
</evidence>
<evidence type="ECO:0000313" key="2">
    <source>
        <dbReference type="EMBL" id="KAH1033029.1"/>
    </source>
</evidence>
<evidence type="ECO:0000256" key="1">
    <source>
        <dbReference type="SAM" id="MobiDB-lite"/>
    </source>
</evidence>
<evidence type="ECO:0000313" key="3">
    <source>
        <dbReference type="Proteomes" id="UP000828251"/>
    </source>
</evidence>
<proteinExistence type="predicted"/>
<dbReference type="AlphaFoldDB" id="A0A9D3UAU9"/>
<gene>
    <name evidence="2" type="ORF">J1N35_045203</name>
</gene>
<dbReference type="OrthoDB" id="1845088at2759"/>
<feature type="region of interest" description="Disordered" evidence="1">
    <location>
        <begin position="1"/>
        <end position="20"/>
    </location>
</feature>
<dbReference type="Proteomes" id="UP000828251">
    <property type="component" value="Unassembled WGS sequence"/>
</dbReference>
<sequence>MLQTNGSREMEEGSVSEKPMVNSRLASGDLLYCASMATFASTGSTTATHSCSSFTGAQLVQSFPRHDTVKLDDSNSIQWQQHIRLITNSYNLTAVLEGTLPALPRFLQSPDGSLASNLDDSSYFQQDKLIVSWLLSTINSSHLSCFTDAKTTCDVWTTATLLFAAITRAKISHIYHELHSIKKGALPIKEYITKI</sequence>